<dbReference type="EMBL" id="MU071757">
    <property type="protein sequence ID" value="KAF5825881.1"/>
    <property type="molecule type" value="Genomic_DNA"/>
</dbReference>
<comment type="caution">
    <text evidence="4">The sequence shown here is derived from an EMBL/GenBank/DDBJ whole genome shotgun (WGS) entry which is preliminary data.</text>
</comment>
<dbReference type="PANTHER" id="PTHR13363">
    <property type="entry name" value="RING FINGER AND SRY DOMAIN-CONTAINING"/>
    <property type="match status" value="1"/>
</dbReference>
<keyword evidence="2" id="KW-0863">Zinc-finger</keyword>
<evidence type="ECO:0000256" key="1">
    <source>
        <dbReference type="ARBA" id="ARBA00022723"/>
    </source>
</evidence>
<reference evidence="4" key="1">
    <citation type="submission" date="2017-08" db="EMBL/GenBank/DDBJ databases">
        <authorList>
            <person name="Polle J.E."/>
            <person name="Barry K."/>
            <person name="Cushman J."/>
            <person name="Schmutz J."/>
            <person name="Tran D."/>
            <person name="Hathwaick L.T."/>
            <person name="Yim W.C."/>
            <person name="Jenkins J."/>
            <person name="Mckie-Krisberg Z.M."/>
            <person name="Prochnik S."/>
            <person name="Lindquist E."/>
            <person name="Dockter R.B."/>
            <person name="Adam C."/>
            <person name="Molina H."/>
            <person name="Bunkerborg J."/>
            <person name="Jin E."/>
            <person name="Buchheim M."/>
            <person name="Magnuson J."/>
        </authorList>
    </citation>
    <scope>NUCLEOTIDE SEQUENCE</scope>
    <source>
        <strain evidence="4">CCAP 19/18</strain>
    </source>
</reference>
<dbReference type="InterPro" id="IPR043136">
    <property type="entry name" value="B30.2/SPRY_sf"/>
</dbReference>
<dbReference type="Proteomes" id="UP000815325">
    <property type="component" value="Unassembled WGS sequence"/>
</dbReference>
<evidence type="ECO:0008006" key="6">
    <source>
        <dbReference type="Google" id="ProtNLM"/>
    </source>
</evidence>
<dbReference type="Gene3D" id="2.60.120.920">
    <property type="match status" value="1"/>
</dbReference>
<keyword evidence="3" id="KW-0862">Zinc</keyword>
<keyword evidence="1" id="KW-0479">Metal-binding</keyword>
<accession>A0ABQ7FUU2</accession>
<gene>
    <name evidence="4" type="ORF">DUNSADRAFT_6193</name>
</gene>
<name>A0ABQ7FUU2_DUNSA</name>
<evidence type="ECO:0000313" key="4">
    <source>
        <dbReference type="EMBL" id="KAF5825881.1"/>
    </source>
</evidence>
<protein>
    <recommendedName>
        <fullName evidence="6">Encoded protein</fullName>
    </recommendedName>
</protein>
<dbReference type="InterPro" id="IPR045129">
    <property type="entry name" value="RNF123/RKP/RSPRY1"/>
</dbReference>
<organism evidence="4 5">
    <name type="scientific">Dunaliella salina</name>
    <name type="common">Green alga</name>
    <name type="synonym">Protococcus salinus</name>
    <dbReference type="NCBI Taxonomy" id="3046"/>
    <lineage>
        <taxon>Eukaryota</taxon>
        <taxon>Viridiplantae</taxon>
        <taxon>Chlorophyta</taxon>
        <taxon>core chlorophytes</taxon>
        <taxon>Chlorophyceae</taxon>
        <taxon>CS clade</taxon>
        <taxon>Chlamydomonadales</taxon>
        <taxon>Dunaliellaceae</taxon>
        <taxon>Dunaliella</taxon>
    </lineage>
</organism>
<evidence type="ECO:0000256" key="2">
    <source>
        <dbReference type="ARBA" id="ARBA00022771"/>
    </source>
</evidence>
<proteinExistence type="predicted"/>
<keyword evidence="5" id="KW-1185">Reference proteome</keyword>
<evidence type="ECO:0000256" key="3">
    <source>
        <dbReference type="ARBA" id="ARBA00022833"/>
    </source>
</evidence>
<sequence>MGVGLGQLLEGPRDPGKLVGWVLGDETLDFVEDGQVSWDNVSAHLLVQAEEGVSPGHDQRAGILGTADVAPDRDTASGQFAYYGNDGLILESMGNFSSFRANTCVYSGKWMYEVTLHTSGIQQLG</sequence>
<evidence type="ECO:0000313" key="5">
    <source>
        <dbReference type="Proteomes" id="UP000815325"/>
    </source>
</evidence>
<dbReference type="PANTHER" id="PTHR13363:SF5">
    <property type="entry name" value="E3 UBIQUITIN-PROTEIN LIGASE RNF123"/>
    <property type="match status" value="1"/>
</dbReference>